<organism evidence="2">
    <name type="scientific">Schistosoma japonicum</name>
    <name type="common">Blood fluke</name>
    <dbReference type="NCBI Taxonomy" id="6182"/>
    <lineage>
        <taxon>Eukaryota</taxon>
        <taxon>Metazoa</taxon>
        <taxon>Spiralia</taxon>
        <taxon>Lophotrochozoa</taxon>
        <taxon>Platyhelminthes</taxon>
        <taxon>Trematoda</taxon>
        <taxon>Digenea</taxon>
        <taxon>Strigeidida</taxon>
        <taxon>Schistosomatoidea</taxon>
        <taxon>Schistosomatidae</taxon>
        <taxon>Schistosoma</taxon>
    </lineage>
</organism>
<name>C1LNV6_SCHJA</name>
<keyword evidence="1" id="KW-0732">Signal</keyword>
<reference evidence="2" key="1">
    <citation type="journal article" date="2009" name="Nature">
        <title>The Schistosoma japonicum genome reveals features of host-parasite interplay.</title>
        <authorList>
            <person name="Liu F."/>
            <person name="Zhou Y."/>
            <person name="Wang Z.Q."/>
            <person name="Lu G."/>
            <person name="Zheng H."/>
            <person name="Brindley P.J."/>
            <person name="McManus D.P."/>
            <person name="Blair D."/>
            <person name="Zhang Q.H."/>
            <person name="Zhong Y."/>
            <person name="Wang S."/>
            <person name="Han Z.G."/>
            <person name="Chen Z."/>
        </authorList>
    </citation>
    <scope>NUCLEOTIDE SEQUENCE</scope>
    <source>
        <strain evidence="2">Anhui</strain>
    </source>
</reference>
<proteinExistence type="evidence at transcript level"/>
<evidence type="ECO:0000256" key="1">
    <source>
        <dbReference type="SAM" id="SignalP"/>
    </source>
</evidence>
<accession>C1LNV6</accession>
<dbReference type="AlphaFoldDB" id="C1LNV6"/>
<dbReference type="EMBL" id="FN320658">
    <property type="protein sequence ID" value="CAX76384.1"/>
    <property type="molecule type" value="mRNA"/>
</dbReference>
<dbReference type="EMBL" id="FN320663">
    <property type="protein sequence ID" value="CAX76389.1"/>
    <property type="molecule type" value="mRNA"/>
</dbReference>
<feature type="chain" id="PRO_5007646791" description="Transmembrane protein" evidence="1">
    <location>
        <begin position="27"/>
        <end position="73"/>
    </location>
</feature>
<reference evidence="2" key="2">
    <citation type="submission" date="2009-03" db="EMBL/GenBank/DDBJ databases">
        <authorList>
            <person name="Gang L."/>
        </authorList>
    </citation>
    <scope>NUCLEOTIDE SEQUENCE</scope>
    <source>
        <strain evidence="2">Anhui</strain>
    </source>
</reference>
<evidence type="ECO:0000313" key="2">
    <source>
        <dbReference type="EMBL" id="CAX76384.1"/>
    </source>
</evidence>
<sequence>MMKVALCNLSMLLLLLLLLLLAVTSIRPISEHEKPHSSFNQHKIVVPPVVVEPIPSVNSEIENVFNKFEARKK</sequence>
<dbReference type="EMBL" id="FN320657">
    <property type="protein sequence ID" value="CAX76383.1"/>
    <property type="molecule type" value="mRNA"/>
</dbReference>
<feature type="signal peptide" evidence="1">
    <location>
        <begin position="1"/>
        <end position="26"/>
    </location>
</feature>
<protein>
    <recommendedName>
        <fullName evidence="3">Transmembrane protein</fullName>
    </recommendedName>
</protein>
<evidence type="ECO:0008006" key="3">
    <source>
        <dbReference type="Google" id="ProtNLM"/>
    </source>
</evidence>